<organism evidence="3">
    <name type="scientific">marine metagenome</name>
    <dbReference type="NCBI Taxonomy" id="408172"/>
    <lineage>
        <taxon>unclassified sequences</taxon>
        <taxon>metagenomes</taxon>
        <taxon>ecological metagenomes</taxon>
    </lineage>
</organism>
<evidence type="ECO:0000259" key="2">
    <source>
        <dbReference type="Pfam" id="PF13340"/>
    </source>
</evidence>
<feature type="domain" description="Insertion element IS402-like" evidence="2">
    <location>
        <begin position="1"/>
        <end position="44"/>
    </location>
</feature>
<dbReference type="AlphaFoldDB" id="A0A382ZZV2"/>
<sequence length="146" mass="16548">MLNAIFYLNKTACQWGYLPADFAPWKSVYSYFRRLCAKNSFEKINSYLNINIRIKEGRDPKPSLLCIDSQSVDGDVNLDQKGIDGNKKVKGRKRHIVTDVLGLIFFCMITAANVSDIHPGREFVSQLSENKRLKKVLVDGAYQGIS</sequence>
<dbReference type="InterPro" id="IPR025161">
    <property type="entry name" value="IS402-like_dom"/>
</dbReference>
<dbReference type="EMBL" id="UINC01188126">
    <property type="protein sequence ID" value="SVE01186.1"/>
    <property type="molecule type" value="Genomic_DNA"/>
</dbReference>
<reference evidence="3" key="1">
    <citation type="submission" date="2018-05" db="EMBL/GenBank/DDBJ databases">
        <authorList>
            <person name="Lanie J.A."/>
            <person name="Ng W.-L."/>
            <person name="Kazmierczak K.M."/>
            <person name="Andrzejewski T.M."/>
            <person name="Davidsen T.M."/>
            <person name="Wayne K.J."/>
            <person name="Tettelin H."/>
            <person name="Glass J.I."/>
            <person name="Rusch D."/>
            <person name="Podicherti R."/>
            <person name="Tsui H.-C.T."/>
            <person name="Winkler M.E."/>
        </authorList>
    </citation>
    <scope>NUCLEOTIDE SEQUENCE</scope>
</reference>
<dbReference type="InterPro" id="IPR002559">
    <property type="entry name" value="Transposase_11"/>
</dbReference>
<evidence type="ECO:0000313" key="3">
    <source>
        <dbReference type="EMBL" id="SVE01186.1"/>
    </source>
</evidence>
<dbReference type="GO" id="GO:0004803">
    <property type="term" value="F:transposase activity"/>
    <property type="evidence" value="ECO:0007669"/>
    <property type="project" value="InterPro"/>
</dbReference>
<dbReference type="GO" id="GO:0003677">
    <property type="term" value="F:DNA binding"/>
    <property type="evidence" value="ECO:0007669"/>
    <property type="project" value="InterPro"/>
</dbReference>
<evidence type="ECO:0000259" key="1">
    <source>
        <dbReference type="Pfam" id="PF01609"/>
    </source>
</evidence>
<dbReference type="Pfam" id="PF01609">
    <property type="entry name" value="DDE_Tnp_1"/>
    <property type="match status" value="1"/>
</dbReference>
<name>A0A382ZZV2_9ZZZZ</name>
<proteinExistence type="predicted"/>
<feature type="non-terminal residue" evidence="3">
    <location>
        <position position="146"/>
    </location>
</feature>
<accession>A0A382ZZV2</accession>
<dbReference type="Pfam" id="PF13340">
    <property type="entry name" value="DUF4096"/>
    <property type="match status" value="1"/>
</dbReference>
<feature type="domain" description="Transposase IS4-like" evidence="1">
    <location>
        <begin position="60"/>
        <end position="144"/>
    </location>
</feature>
<dbReference type="PANTHER" id="PTHR30007">
    <property type="entry name" value="PHP DOMAIN PROTEIN"/>
    <property type="match status" value="1"/>
</dbReference>
<gene>
    <name evidence="3" type="ORF">METZ01_LOCUS454040</name>
</gene>
<protein>
    <submittedName>
        <fullName evidence="3">Uncharacterized protein</fullName>
    </submittedName>
</protein>
<dbReference type="PANTHER" id="PTHR30007:SF0">
    <property type="entry name" value="TRANSPOSASE"/>
    <property type="match status" value="1"/>
</dbReference>
<dbReference type="GO" id="GO:0006313">
    <property type="term" value="P:DNA transposition"/>
    <property type="evidence" value="ECO:0007669"/>
    <property type="project" value="InterPro"/>
</dbReference>